<name>H1VTC7_COLHI</name>
<evidence type="ECO:0000256" key="1">
    <source>
        <dbReference type="SAM" id="MobiDB-lite"/>
    </source>
</evidence>
<gene>
    <name evidence="2" type="ORF">CH063_13173</name>
</gene>
<proteinExistence type="predicted"/>
<accession>H1VTC7</accession>
<feature type="region of interest" description="Disordered" evidence="1">
    <location>
        <begin position="27"/>
        <end position="59"/>
    </location>
</feature>
<dbReference type="Proteomes" id="UP000007174">
    <property type="component" value="Unassembled WGS sequence"/>
</dbReference>
<feature type="non-terminal residue" evidence="2">
    <location>
        <position position="1"/>
    </location>
</feature>
<dbReference type="AlphaFoldDB" id="H1VTC7"/>
<dbReference type="HOGENOM" id="CLU_1499758_0_0_1"/>
<organism evidence="2 3">
    <name type="scientific">Colletotrichum higginsianum (strain IMI 349063)</name>
    <name type="common">Crucifer anthracnose fungus</name>
    <dbReference type="NCBI Taxonomy" id="759273"/>
    <lineage>
        <taxon>Eukaryota</taxon>
        <taxon>Fungi</taxon>
        <taxon>Dikarya</taxon>
        <taxon>Ascomycota</taxon>
        <taxon>Pezizomycotina</taxon>
        <taxon>Sordariomycetes</taxon>
        <taxon>Hypocreomycetidae</taxon>
        <taxon>Glomerellales</taxon>
        <taxon>Glomerellaceae</taxon>
        <taxon>Colletotrichum</taxon>
        <taxon>Colletotrichum destructivum species complex</taxon>
    </lineage>
</organism>
<dbReference type="EMBL" id="CACQ02006140">
    <property type="protein sequence ID" value="CCF43485.1"/>
    <property type="molecule type" value="Genomic_DNA"/>
</dbReference>
<evidence type="ECO:0000313" key="3">
    <source>
        <dbReference type="Proteomes" id="UP000007174"/>
    </source>
</evidence>
<sequence>PVVHLPRVSILVALGLSRTPCDSVKTSPIRRTLDDDPIPQDHRRTLKEGGHHKMHPQGPLRIHREPHRQAKLDDPIANPLGRAKKARKLKRERERGTYVRIPLFQAAMPQPTTLHSFSYLPQLFPHLGPSTIYLVVINLRRRSVALSASLPQTGSSRICVTLCYALHPSSCLVYRVLRSV</sequence>
<evidence type="ECO:0000313" key="2">
    <source>
        <dbReference type="EMBL" id="CCF43485.1"/>
    </source>
</evidence>
<reference evidence="3" key="1">
    <citation type="journal article" date="2012" name="Nat. Genet.">
        <title>Lifestyle transitions in plant pathogenic Colletotrichum fungi deciphered by genome and transcriptome analyses.</title>
        <authorList>
            <person name="O'Connell R.J."/>
            <person name="Thon M.R."/>
            <person name="Hacquard S."/>
            <person name="Amyotte S.G."/>
            <person name="Kleemann J."/>
            <person name="Torres M.F."/>
            <person name="Damm U."/>
            <person name="Buiate E.A."/>
            <person name="Epstein L."/>
            <person name="Alkan N."/>
            <person name="Altmueller J."/>
            <person name="Alvarado-Balderrama L."/>
            <person name="Bauser C.A."/>
            <person name="Becker C."/>
            <person name="Birren B.W."/>
            <person name="Chen Z."/>
            <person name="Choi J."/>
            <person name="Crouch J.A."/>
            <person name="Duvick J.P."/>
            <person name="Farman M.A."/>
            <person name="Gan P."/>
            <person name="Heiman D."/>
            <person name="Henrissat B."/>
            <person name="Howard R.J."/>
            <person name="Kabbage M."/>
            <person name="Koch C."/>
            <person name="Kracher B."/>
            <person name="Kubo Y."/>
            <person name="Law A.D."/>
            <person name="Lebrun M.-H."/>
            <person name="Lee Y.-H."/>
            <person name="Miyara I."/>
            <person name="Moore N."/>
            <person name="Neumann U."/>
            <person name="Nordstroem K."/>
            <person name="Panaccione D.G."/>
            <person name="Panstruga R."/>
            <person name="Place M."/>
            <person name="Proctor R.H."/>
            <person name="Prusky D."/>
            <person name="Rech G."/>
            <person name="Reinhardt R."/>
            <person name="Rollins J.A."/>
            <person name="Rounsley S."/>
            <person name="Schardl C.L."/>
            <person name="Schwartz D.C."/>
            <person name="Shenoy N."/>
            <person name="Shirasu K."/>
            <person name="Sikhakolli U.R."/>
            <person name="Stueber K."/>
            <person name="Sukno S.A."/>
            <person name="Sweigard J.A."/>
            <person name="Takano Y."/>
            <person name="Takahara H."/>
            <person name="Trail F."/>
            <person name="van der Does H.C."/>
            <person name="Voll L.M."/>
            <person name="Will I."/>
            <person name="Young S."/>
            <person name="Zeng Q."/>
            <person name="Zhang J."/>
            <person name="Zhou S."/>
            <person name="Dickman M.B."/>
            <person name="Schulze-Lefert P."/>
            <person name="Ver Loren van Themaat E."/>
            <person name="Ma L.-J."/>
            <person name="Vaillancourt L.J."/>
        </authorList>
    </citation>
    <scope>NUCLEOTIDE SEQUENCE [LARGE SCALE GENOMIC DNA]</scope>
    <source>
        <strain evidence="3">IMI 349063</strain>
    </source>
</reference>
<feature type="compositionally biased region" description="Basic and acidic residues" evidence="1">
    <location>
        <begin position="31"/>
        <end position="51"/>
    </location>
</feature>
<protein>
    <submittedName>
        <fullName evidence="2">Uncharacterized protein</fullName>
    </submittedName>
</protein>